<dbReference type="InterPro" id="IPR036236">
    <property type="entry name" value="Znf_C2H2_sf"/>
</dbReference>
<sequence length="164" mass="18219">MIKSSNNNRENDQGWLNLGLCTKVCSIPEEQGSSSRAVPAKVFSCNFCKRKFFSSQALGGHQNAHKRERVAVRRFNSQQMYHRSLGVSPHSAVHKSPTEAAYAFAARSKGSSETEFTKASWVHFIVDGSTDVMWPGSYRVDSQVSAMPPTIPVLESNLDLNLRL</sequence>
<dbReference type="InterPro" id="IPR013087">
    <property type="entry name" value="Znf_C2H2_type"/>
</dbReference>
<dbReference type="PROSITE" id="PS50157">
    <property type="entry name" value="ZINC_FINGER_C2H2_2"/>
    <property type="match status" value="1"/>
</dbReference>
<dbReference type="PANTHER" id="PTHR47593">
    <property type="entry name" value="ZINC FINGER PROTEIN 4-LIKE"/>
    <property type="match status" value="1"/>
</dbReference>
<protein>
    <recommendedName>
        <fullName evidence="2">C2H2-type domain-containing protein</fullName>
    </recommendedName>
</protein>
<gene>
    <name evidence="3" type="ORF">RND81_09G166100</name>
</gene>
<dbReference type="InterPro" id="IPR053266">
    <property type="entry name" value="Zinc_finger_protein_7"/>
</dbReference>
<keyword evidence="4" id="KW-1185">Reference proteome</keyword>
<reference evidence="3" key="1">
    <citation type="submission" date="2024-03" db="EMBL/GenBank/DDBJ databases">
        <title>WGS assembly of Saponaria officinalis var. Norfolk2.</title>
        <authorList>
            <person name="Jenkins J."/>
            <person name="Shu S."/>
            <person name="Grimwood J."/>
            <person name="Barry K."/>
            <person name="Goodstein D."/>
            <person name="Schmutz J."/>
            <person name="Leebens-Mack J."/>
            <person name="Osbourn A."/>
        </authorList>
    </citation>
    <scope>NUCLEOTIDE SEQUENCE [LARGE SCALE GENOMIC DNA]</scope>
    <source>
        <strain evidence="3">JIC</strain>
    </source>
</reference>
<dbReference type="Proteomes" id="UP001443914">
    <property type="component" value="Unassembled WGS sequence"/>
</dbReference>
<keyword evidence="1" id="KW-0479">Metal-binding</keyword>
<accession>A0AAW1ILM0</accession>
<dbReference type="EMBL" id="JBDFQZ010000009">
    <property type="protein sequence ID" value="KAK9690957.1"/>
    <property type="molecule type" value="Genomic_DNA"/>
</dbReference>
<dbReference type="Gene3D" id="3.30.160.60">
    <property type="entry name" value="Classic Zinc Finger"/>
    <property type="match status" value="1"/>
</dbReference>
<dbReference type="PANTHER" id="PTHR47593:SF8">
    <property type="entry name" value="OS12G0581900 PROTEIN"/>
    <property type="match status" value="1"/>
</dbReference>
<dbReference type="PROSITE" id="PS00028">
    <property type="entry name" value="ZINC_FINGER_C2H2_1"/>
    <property type="match status" value="1"/>
</dbReference>
<organism evidence="3 4">
    <name type="scientific">Saponaria officinalis</name>
    <name type="common">Common soapwort</name>
    <name type="synonym">Lychnis saponaria</name>
    <dbReference type="NCBI Taxonomy" id="3572"/>
    <lineage>
        <taxon>Eukaryota</taxon>
        <taxon>Viridiplantae</taxon>
        <taxon>Streptophyta</taxon>
        <taxon>Embryophyta</taxon>
        <taxon>Tracheophyta</taxon>
        <taxon>Spermatophyta</taxon>
        <taxon>Magnoliopsida</taxon>
        <taxon>eudicotyledons</taxon>
        <taxon>Gunneridae</taxon>
        <taxon>Pentapetalae</taxon>
        <taxon>Caryophyllales</taxon>
        <taxon>Caryophyllaceae</taxon>
        <taxon>Caryophylleae</taxon>
        <taxon>Saponaria</taxon>
    </lineage>
</organism>
<keyword evidence="1" id="KW-0863">Zinc-finger</keyword>
<dbReference type="AlphaFoldDB" id="A0AAW1ILM0"/>
<evidence type="ECO:0000313" key="3">
    <source>
        <dbReference type="EMBL" id="KAK9690957.1"/>
    </source>
</evidence>
<proteinExistence type="predicted"/>
<evidence type="ECO:0000259" key="2">
    <source>
        <dbReference type="PROSITE" id="PS50157"/>
    </source>
</evidence>
<comment type="caution">
    <text evidence="3">The sequence shown here is derived from an EMBL/GenBank/DDBJ whole genome shotgun (WGS) entry which is preliminary data.</text>
</comment>
<dbReference type="GO" id="GO:0008270">
    <property type="term" value="F:zinc ion binding"/>
    <property type="evidence" value="ECO:0007669"/>
    <property type="project" value="UniProtKB-KW"/>
</dbReference>
<dbReference type="SUPFAM" id="SSF57667">
    <property type="entry name" value="beta-beta-alpha zinc fingers"/>
    <property type="match status" value="1"/>
</dbReference>
<feature type="domain" description="C2H2-type" evidence="2">
    <location>
        <begin position="43"/>
        <end position="70"/>
    </location>
</feature>
<keyword evidence="1" id="KW-0862">Zinc</keyword>
<evidence type="ECO:0000313" key="4">
    <source>
        <dbReference type="Proteomes" id="UP001443914"/>
    </source>
</evidence>
<name>A0AAW1ILM0_SAPOF</name>
<evidence type="ECO:0000256" key="1">
    <source>
        <dbReference type="PROSITE-ProRule" id="PRU00042"/>
    </source>
</evidence>